<dbReference type="NCBIfam" id="NF001304">
    <property type="entry name" value="PRK00249.1-4"/>
    <property type="match status" value="1"/>
</dbReference>
<keyword evidence="6 11" id="KW-0472">Membrane</keyword>
<dbReference type="PANTHER" id="PTHR34933:SF1">
    <property type="entry name" value="FLAGELLAR L-RING PROTEIN"/>
    <property type="match status" value="1"/>
</dbReference>
<organism evidence="13 14">
    <name type="scientific">Vulcaniibacterium thermophilum</name>
    <dbReference type="NCBI Taxonomy" id="1169913"/>
    <lineage>
        <taxon>Bacteria</taxon>
        <taxon>Pseudomonadati</taxon>
        <taxon>Pseudomonadota</taxon>
        <taxon>Gammaproteobacteria</taxon>
        <taxon>Lysobacterales</taxon>
        <taxon>Lysobacteraceae</taxon>
        <taxon>Vulcaniibacterium</taxon>
    </lineage>
</organism>
<keyword evidence="5 11" id="KW-0732">Signal</keyword>
<evidence type="ECO:0000256" key="8">
    <source>
        <dbReference type="ARBA" id="ARBA00023143"/>
    </source>
</evidence>
<comment type="function">
    <text evidence="1 11">Assembles around the rod to form the L-ring and probably protects the motor/basal body from shearing forces during rotation.</text>
</comment>
<comment type="subcellular location">
    <subcellularLocation>
        <location evidence="11">Cell outer membrane</location>
        <topology evidence="11">Lipid-anchor</topology>
    </subcellularLocation>
    <subcellularLocation>
        <location evidence="11">Bacterial flagellum basal body</location>
    </subcellularLocation>
    <subcellularLocation>
        <location evidence="2">Membrane</location>
        <topology evidence="2">Lipid-anchor</topology>
    </subcellularLocation>
</comment>
<evidence type="ECO:0000256" key="2">
    <source>
        <dbReference type="ARBA" id="ARBA00004635"/>
    </source>
</evidence>
<dbReference type="OrthoDB" id="9789463at2"/>
<protein>
    <recommendedName>
        <fullName evidence="11">Flagellar L-ring protein</fullName>
    </recommendedName>
    <alternativeName>
        <fullName evidence="11">Basal body L-ring protein</fullName>
    </alternativeName>
</protein>
<dbReference type="GO" id="GO:0071973">
    <property type="term" value="P:bacterial-type flagellum-dependent cell motility"/>
    <property type="evidence" value="ECO:0007669"/>
    <property type="project" value="InterPro"/>
</dbReference>
<dbReference type="PROSITE" id="PS51257">
    <property type="entry name" value="PROKAR_LIPOPROTEIN"/>
    <property type="match status" value="1"/>
</dbReference>
<accession>A0A918Z4D4</accession>
<feature type="signal peptide" evidence="12">
    <location>
        <begin position="1"/>
        <end position="19"/>
    </location>
</feature>
<dbReference type="PANTHER" id="PTHR34933">
    <property type="entry name" value="FLAGELLAR L-RING PROTEIN"/>
    <property type="match status" value="1"/>
</dbReference>
<dbReference type="Pfam" id="PF02107">
    <property type="entry name" value="FlgH"/>
    <property type="match status" value="1"/>
</dbReference>
<evidence type="ECO:0000313" key="14">
    <source>
        <dbReference type="Proteomes" id="UP000636453"/>
    </source>
</evidence>
<evidence type="ECO:0000256" key="12">
    <source>
        <dbReference type="SAM" id="SignalP"/>
    </source>
</evidence>
<dbReference type="HAMAP" id="MF_00415">
    <property type="entry name" value="FlgH"/>
    <property type="match status" value="1"/>
</dbReference>
<evidence type="ECO:0000256" key="1">
    <source>
        <dbReference type="ARBA" id="ARBA00002591"/>
    </source>
</evidence>
<evidence type="ECO:0000256" key="4">
    <source>
        <dbReference type="ARBA" id="ARBA00011439"/>
    </source>
</evidence>
<keyword evidence="7" id="KW-0564">Palmitate</keyword>
<dbReference type="PRINTS" id="PR01008">
    <property type="entry name" value="FLGLRINGFLGH"/>
</dbReference>
<name>A0A918Z4D4_9GAMM</name>
<keyword evidence="10 11" id="KW-0449">Lipoprotein</keyword>
<reference evidence="13" key="2">
    <citation type="submission" date="2020-09" db="EMBL/GenBank/DDBJ databases">
        <authorList>
            <person name="Sun Q."/>
            <person name="Kim S."/>
        </authorList>
    </citation>
    <scope>NUCLEOTIDE SEQUENCE</scope>
    <source>
        <strain evidence="13">KCTC 32020</strain>
    </source>
</reference>
<reference evidence="13" key="1">
    <citation type="journal article" date="2014" name="Int. J. Syst. Evol. Microbiol.">
        <title>Complete genome sequence of Corynebacterium casei LMG S-19264T (=DSM 44701T), isolated from a smear-ripened cheese.</title>
        <authorList>
            <consortium name="US DOE Joint Genome Institute (JGI-PGF)"/>
            <person name="Walter F."/>
            <person name="Albersmeier A."/>
            <person name="Kalinowski J."/>
            <person name="Ruckert C."/>
        </authorList>
    </citation>
    <scope>NUCLEOTIDE SEQUENCE</scope>
    <source>
        <strain evidence="13">KCTC 32020</strain>
    </source>
</reference>
<gene>
    <name evidence="11 13" type="primary">flgH</name>
    <name evidence="13" type="ORF">GCM10007167_19330</name>
</gene>
<evidence type="ECO:0000313" key="13">
    <source>
        <dbReference type="EMBL" id="GHE37317.1"/>
    </source>
</evidence>
<proteinExistence type="inferred from homology"/>
<comment type="subunit">
    <text evidence="4 11">The basal body constitutes a major portion of the flagellar organelle and consists of four rings (L,P,S, and M) mounted on a central rod.</text>
</comment>
<feature type="chain" id="PRO_5037735718" description="Flagellar L-ring protein" evidence="12">
    <location>
        <begin position="20"/>
        <end position="223"/>
    </location>
</feature>
<evidence type="ECO:0000256" key="7">
    <source>
        <dbReference type="ARBA" id="ARBA00023139"/>
    </source>
</evidence>
<comment type="similarity">
    <text evidence="3 11">Belongs to the FlgH family.</text>
</comment>
<comment type="caution">
    <text evidence="13">The sequence shown here is derived from an EMBL/GenBank/DDBJ whole genome shotgun (WGS) entry which is preliminary data.</text>
</comment>
<dbReference type="InterPro" id="IPR000527">
    <property type="entry name" value="Flag_Lring"/>
</dbReference>
<evidence type="ECO:0000256" key="10">
    <source>
        <dbReference type="ARBA" id="ARBA00023288"/>
    </source>
</evidence>
<dbReference type="RefSeq" id="WP_146473858.1">
    <property type="nucleotide sequence ID" value="NZ_BNCF01000010.1"/>
</dbReference>
<evidence type="ECO:0000256" key="6">
    <source>
        <dbReference type="ARBA" id="ARBA00023136"/>
    </source>
</evidence>
<keyword evidence="8 11" id="KW-0975">Bacterial flagellum</keyword>
<dbReference type="EMBL" id="BNCF01000010">
    <property type="protein sequence ID" value="GHE37317.1"/>
    <property type="molecule type" value="Genomic_DNA"/>
</dbReference>
<dbReference type="GO" id="GO:0003774">
    <property type="term" value="F:cytoskeletal motor activity"/>
    <property type="evidence" value="ECO:0007669"/>
    <property type="project" value="InterPro"/>
</dbReference>
<dbReference type="AlphaFoldDB" id="A0A918Z4D4"/>
<keyword evidence="13" id="KW-0282">Flagellum</keyword>
<evidence type="ECO:0000256" key="3">
    <source>
        <dbReference type="ARBA" id="ARBA00006929"/>
    </source>
</evidence>
<sequence length="223" mass="23443">MRAPFAALLVLALAGCASASRRDADWTPTQPLAAATPAPAPTAGAIYGGQGGLRLFQDKRAREAGDLVTVVLVERTVAQSRASTQISKDSETSIAAPSLFGAPVTYGGRNILDAEVSGSRTFKGDGDTSQSNRLDGEITATVVQRLPNGNLVIVGEKRVRLNQGDELIRIQGVVRPADIGPDNRIASSRVADARIVYGGRGPVSKSNAMGWLSRFFNSVLMPL</sequence>
<keyword evidence="14" id="KW-1185">Reference proteome</keyword>
<dbReference type="GO" id="GO:0009279">
    <property type="term" value="C:cell outer membrane"/>
    <property type="evidence" value="ECO:0007669"/>
    <property type="project" value="UniProtKB-SubCell"/>
</dbReference>
<dbReference type="Proteomes" id="UP000636453">
    <property type="component" value="Unassembled WGS sequence"/>
</dbReference>
<dbReference type="GO" id="GO:0009427">
    <property type="term" value="C:bacterial-type flagellum basal body, distal rod, L ring"/>
    <property type="evidence" value="ECO:0007669"/>
    <property type="project" value="InterPro"/>
</dbReference>
<evidence type="ECO:0000256" key="11">
    <source>
        <dbReference type="HAMAP-Rule" id="MF_00415"/>
    </source>
</evidence>
<evidence type="ECO:0000256" key="5">
    <source>
        <dbReference type="ARBA" id="ARBA00022729"/>
    </source>
</evidence>
<evidence type="ECO:0000256" key="9">
    <source>
        <dbReference type="ARBA" id="ARBA00023237"/>
    </source>
</evidence>
<keyword evidence="9 11" id="KW-0998">Cell outer membrane</keyword>
<keyword evidence="13" id="KW-0966">Cell projection</keyword>
<keyword evidence="13" id="KW-0969">Cilium</keyword>